<keyword evidence="1" id="KW-0472">Membrane</keyword>
<sequence length="316" mass="36507">MNKELCKQFKKVWEDFPDTLSNKGCDFKDDGVLNNYCQSSQCHSKFDKISTVCLYLFRAFFGSSDLFNSVAKKNIDIVDYILIWLSYMLNLGGSKDHDNIKDFYNYQIVNRDNYITGIKDVSEYKNYKELIDKKNYLSMNINIISKFYDPFKSLCNLYNELDDEKTNCKNCSDKANQFVEKYKALNEDSDITDSSPYKEIFSKLSNDYDNLKNECKDDKDSKFPSLTETNTPQDTRQITGQITERTGEAREPGQISDVTSSSSSIVSKLIPVVSIFAAISIFLGISYKVNNKELKNIFIKYVQLLTKTHTFLNILY</sequence>
<gene>
    <name evidence="2" type="ORF">PY07190</name>
</gene>
<comment type="caution">
    <text evidence="2">The sequence shown here is derived from an EMBL/GenBank/DDBJ whole genome shotgun (WGS) entry which is preliminary data.</text>
</comment>
<evidence type="ECO:0000313" key="3">
    <source>
        <dbReference type="Proteomes" id="UP000008553"/>
    </source>
</evidence>
<evidence type="ECO:0000313" key="2">
    <source>
        <dbReference type="EMBL" id="EAA19562.1"/>
    </source>
</evidence>
<accession>Q7R8N1</accession>
<keyword evidence="1" id="KW-1133">Transmembrane helix</keyword>
<dbReference type="NCBIfam" id="TIGR01590">
    <property type="entry name" value="yir-bir-cir_Pla"/>
    <property type="match status" value="1"/>
</dbReference>
<reference evidence="2 3" key="1">
    <citation type="journal article" date="2002" name="Nature">
        <title>Genome sequence and comparative analysis of the model rodent malaria parasite Plasmodium yoelii yoelii.</title>
        <authorList>
            <person name="Carlton J.M."/>
            <person name="Angiuoli S.V."/>
            <person name="Suh B.B."/>
            <person name="Kooij T.W."/>
            <person name="Pertea M."/>
            <person name="Silva J.C."/>
            <person name="Ermolaeva M.D."/>
            <person name="Allen J.E."/>
            <person name="Selengut J.D."/>
            <person name="Koo H.L."/>
            <person name="Peterson J.D."/>
            <person name="Pop M."/>
            <person name="Kosack D.S."/>
            <person name="Shumway M.F."/>
            <person name="Bidwell S.L."/>
            <person name="Shallom S.J."/>
            <person name="van Aken S.E."/>
            <person name="Riedmuller S.B."/>
            <person name="Feldblyum T.V."/>
            <person name="Cho J.K."/>
            <person name="Quackenbush J."/>
            <person name="Sedegah M."/>
            <person name="Shoaibi A."/>
            <person name="Cummings L.M."/>
            <person name="Florens L."/>
            <person name="Yates J.R."/>
            <person name="Raine J.D."/>
            <person name="Sinden R.E."/>
            <person name="Harris M.A."/>
            <person name="Cunningham D.A."/>
            <person name="Preiser P.R."/>
            <person name="Bergman L.W."/>
            <person name="Vaidya A.B."/>
            <person name="van Lin L.H."/>
            <person name="Janse C.J."/>
            <person name="Waters A.P."/>
            <person name="Smith H.O."/>
            <person name="White O.R."/>
            <person name="Salzberg S.L."/>
            <person name="Venter J.C."/>
            <person name="Fraser C.M."/>
            <person name="Hoffman S.L."/>
            <person name="Gardner M.J."/>
            <person name="Carucci D.J."/>
        </authorList>
    </citation>
    <scope>NUCLEOTIDE SEQUENCE [LARGE SCALE GENOMIC DNA]</scope>
    <source>
        <strain evidence="2 3">17XNL</strain>
    </source>
</reference>
<dbReference type="InterPro" id="IPR006477">
    <property type="entry name" value="Yir_bir_cir"/>
</dbReference>
<keyword evidence="1" id="KW-0812">Transmembrane</keyword>
<dbReference type="Pfam" id="PF06022">
    <property type="entry name" value="Cir_Bir_Yir"/>
    <property type="match status" value="1"/>
</dbReference>
<dbReference type="EMBL" id="AABL01002578">
    <property type="protein sequence ID" value="EAA19562.1"/>
    <property type="molecule type" value="Genomic_DNA"/>
</dbReference>
<feature type="transmembrane region" description="Helical" evidence="1">
    <location>
        <begin position="269"/>
        <end position="287"/>
    </location>
</feature>
<name>Q7R8N1_PLAYO</name>
<dbReference type="Proteomes" id="UP000008553">
    <property type="component" value="Unassembled WGS sequence"/>
</dbReference>
<keyword evidence="3" id="KW-1185">Reference proteome</keyword>
<organism evidence="2 3">
    <name type="scientific">Plasmodium yoelii yoelii</name>
    <dbReference type="NCBI Taxonomy" id="73239"/>
    <lineage>
        <taxon>Eukaryota</taxon>
        <taxon>Sar</taxon>
        <taxon>Alveolata</taxon>
        <taxon>Apicomplexa</taxon>
        <taxon>Aconoidasida</taxon>
        <taxon>Haemosporida</taxon>
        <taxon>Plasmodiidae</taxon>
        <taxon>Plasmodium</taxon>
        <taxon>Plasmodium (Vinckeia)</taxon>
    </lineage>
</organism>
<proteinExistence type="predicted"/>
<protein>
    <submittedName>
        <fullName evidence="2">Yir4 protein</fullName>
    </submittedName>
</protein>
<dbReference type="AlphaFoldDB" id="Q7R8N1"/>
<dbReference type="PaxDb" id="73239-Q7R8N1"/>
<dbReference type="InParanoid" id="Q7R8N1"/>
<evidence type="ECO:0000256" key="1">
    <source>
        <dbReference type="SAM" id="Phobius"/>
    </source>
</evidence>